<dbReference type="InterPro" id="IPR048761">
    <property type="entry name" value="SMUBP-2_HCS1_1B"/>
</dbReference>
<evidence type="ECO:0000256" key="14">
    <source>
        <dbReference type="ARBA" id="ARBA00048432"/>
    </source>
</evidence>
<protein>
    <recommendedName>
        <fullName evidence="4">DNA helicase</fullName>
        <ecNumber evidence="4">3.6.4.12</ecNumber>
    </recommendedName>
</protein>
<evidence type="ECO:0000256" key="8">
    <source>
        <dbReference type="ARBA" id="ARBA00022771"/>
    </source>
</evidence>
<dbReference type="SUPFAM" id="SSF82708">
    <property type="entry name" value="R3H domain"/>
    <property type="match status" value="1"/>
</dbReference>
<dbReference type="Gene3D" id="2.40.30.270">
    <property type="match status" value="1"/>
</dbReference>
<feature type="region of interest" description="Disordered" evidence="16">
    <location>
        <begin position="811"/>
        <end position="924"/>
    </location>
</feature>
<evidence type="ECO:0000256" key="10">
    <source>
        <dbReference type="ARBA" id="ARBA00022806"/>
    </source>
</evidence>
<comment type="subcellular location">
    <subcellularLocation>
        <location evidence="2">Cytoplasm</location>
    </subcellularLocation>
    <subcellularLocation>
        <location evidence="1">Nucleus</location>
    </subcellularLocation>
</comment>
<dbReference type="GO" id="GO:0003677">
    <property type="term" value="F:DNA binding"/>
    <property type="evidence" value="ECO:0007669"/>
    <property type="project" value="InterPro"/>
</dbReference>
<accession>A0A0G4FVT8</accession>
<dbReference type="SUPFAM" id="SSF52540">
    <property type="entry name" value="P-loop containing nucleoside triphosphate hydrolases"/>
    <property type="match status" value="1"/>
</dbReference>
<keyword evidence="7" id="KW-0547">Nucleotide-binding</keyword>
<dbReference type="SMART" id="SM00154">
    <property type="entry name" value="ZnF_AN1"/>
    <property type="match status" value="1"/>
</dbReference>
<dbReference type="InParanoid" id="A0A0G4FVT8"/>
<evidence type="ECO:0000256" key="2">
    <source>
        <dbReference type="ARBA" id="ARBA00004496"/>
    </source>
</evidence>
<evidence type="ECO:0000256" key="5">
    <source>
        <dbReference type="ARBA" id="ARBA00022490"/>
    </source>
</evidence>
<evidence type="ECO:0000259" key="17">
    <source>
        <dbReference type="PROSITE" id="PS51061"/>
    </source>
</evidence>
<keyword evidence="9" id="KW-0378">Hydrolase</keyword>
<dbReference type="FunFam" id="3.40.50.300:FF:000326">
    <property type="entry name" value="P-loop containing nucleoside triphosphate hydrolase"/>
    <property type="match status" value="1"/>
</dbReference>
<dbReference type="GO" id="GO:0005634">
    <property type="term" value="C:nucleus"/>
    <property type="evidence" value="ECO:0007669"/>
    <property type="project" value="UniProtKB-SubCell"/>
</dbReference>
<dbReference type="GO" id="GO:0005737">
    <property type="term" value="C:cytoplasm"/>
    <property type="evidence" value="ECO:0007669"/>
    <property type="project" value="UniProtKB-SubCell"/>
</dbReference>
<comment type="similarity">
    <text evidence="3">Belongs to the DNA2/NAM7 helicase family.</text>
</comment>
<dbReference type="OMA" id="QAMYKGE"/>
<dbReference type="GO" id="GO:0005694">
    <property type="term" value="C:chromosome"/>
    <property type="evidence" value="ECO:0007669"/>
    <property type="project" value="UniProtKB-ARBA"/>
</dbReference>
<keyword evidence="15" id="KW-0175">Coiled coil</keyword>
<dbReference type="CDD" id="cd18808">
    <property type="entry name" value="SF1_C_Upf1"/>
    <property type="match status" value="1"/>
</dbReference>
<dbReference type="PhylomeDB" id="A0A0G4FVT8"/>
<evidence type="ECO:0000256" key="1">
    <source>
        <dbReference type="ARBA" id="ARBA00004123"/>
    </source>
</evidence>
<dbReference type="Pfam" id="PF01428">
    <property type="entry name" value="zf-AN1"/>
    <property type="match status" value="1"/>
</dbReference>
<keyword evidence="19" id="KW-1185">Reference proteome</keyword>
<evidence type="ECO:0000256" key="16">
    <source>
        <dbReference type="SAM" id="MobiDB-lite"/>
    </source>
</evidence>
<keyword evidence="13" id="KW-0539">Nucleus</keyword>
<dbReference type="InterPro" id="IPR000058">
    <property type="entry name" value="Znf_AN1"/>
</dbReference>
<dbReference type="NCBIfam" id="TIGR00376">
    <property type="entry name" value="IGHMBP2 family helicase"/>
    <property type="match status" value="1"/>
</dbReference>
<evidence type="ECO:0000313" key="18">
    <source>
        <dbReference type="EMBL" id="CEM19289.1"/>
    </source>
</evidence>
<dbReference type="VEuPathDB" id="CryptoDB:Vbra_16365"/>
<feature type="compositionally biased region" description="Basic and acidic residues" evidence="16">
    <location>
        <begin position="909"/>
        <end position="924"/>
    </location>
</feature>
<feature type="region of interest" description="Disordered" evidence="16">
    <location>
        <begin position="987"/>
        <end position="1038"/>
    </location>
</feature>
<dbReference type="GO" id="GO:0043139">
    <property type="term" value="F:5'-3' DNA helicase activity"/>
    <property type="evidence" value="ECO:0007669"/>
    <property type="project" value="TreeGrafter"/>
</dbReference>
<feature type="compositionally biased region" description="Low complexity" evidence="16">
    <location>
        <begin position="745"/>
        <end position="758"/>
    </location>
</feature>
<keyword evidence="11" id="KW-0862">Zinc</keyword>
<dbReference type="Gene3D" id="4.10.1110.10">
    <property type="entry name" value="AN1-like Zinc finger"/>
    <property type="match status" value="1"/>
</dbReference>
<dbReference type="InterPro" id="IPR027417">
    <property type="entry name" value="P-loop_NTPase"/>
</dbReference>
<keyword evidence="6" id="KW-0479">Metal-binding</keyword>
<dbReference type="SMART" id="SM00393">
    <property type="entry name" value="R3H"/>
    <property type="match status" value="1"/>
</dbReference>
<dbReference type="InterPro" id="IPR041679">
    <property type="entry name" value="DNA2/NAM7-like_C"/>
</dbReference>
<dbReference type="Pfam" id="PF13087">
    <property type="entry name" value="AAA_12"/>
    <property type="match status" value="1"/>
</dbReference>
<dbReference type="Pfam" id="PF01424">
    <property type="entry name" value="R3H"/>
    <property type="match status" value="1"/>
</dbReference>
<dbReference type="SMART" id="SM00382">
    <property type="entry name" value="AAA"/>
    <property type="match status" value="1"/>
</dbReference>
<evidence type="ECO:0000256" key="15">
    <source>
        <dbReference type="SAM" id="Coils"/>
    </source>
</evidence>
<dbReference type="GO" id="GO:0003723">
    <property type="term" value="F:RNA binding"/>
    <property type="evidence" value="ECO:0007669"/>
    <property type="project" value="InterPro"/>
</dbReference>
<dbReference type="PROSITE" id="PS51061">
    <property type="entry name" value="R3H"/>
    <property type="match status" value="1"/>
</dbReference>
<dbReference type="OrthoDB" id="6513042at2759"/>
<feature type="region of interest" description="Disordered" evidence="16">
    <location>
        <begin position="704"/>
        <end position="774"/>
    </location>
</feature>
<dbReference type="InterPro" id="IPR036867">
    <property type="entry name" value="R3H_dom_sf"/>
</dbReference>
<feature type="compositionally biased region" description="Acidic residues" evidence="16">
    <location>
        <begin position="763"/>
        <end position="772"/>
    </location>
</feature>
<dbReference type="Gene3D" id="3.30.1370.50">
    <property type="entry name" value="R3H-like domain"/>
    <property type="match status" value="1"/>
</dbReference>
<dbReference type="CDD" id="cd18044">
    <property type="entry name" value="DEXXQc_SMUBP2"/>
    <property type="match status" value="1"/>
</dbReference>
<dbReference type="Gene3D" id="3.40.50.300">
    <property type="entry name" value="P-loop containing nucleotide triphosphate hydrolases"/>
    <property type="match status" value="2"/>
</dbReference>
<feature type="compositionally biased region" description="Pro residues" evidence="16">
    <location>
        <begin position="845"/>
        <end position="854"/>
    </location>
</feature>
<dbReference type="InterPro" id="IPR050534">
    <property type="entry name" value="Coronavir_polyprotein_1ab"/>
</dbReference>
<evidence type="ECO:0000256" key="12">
    <source>
        <dbReference type="ARBA" id="ARBA00022840"/>
    </source>
</evidence>
<evidence type="ECO:0000256" key="3">
    <source>
        <dbReference type="ARBA" id="ARBA00007913"/>
    </source>
</evidence>
<dbReference type="AlphaFoldDB" id="A0A0G4FVT8"/>
<keyword evidence="8" id="KW-0863">Zinc-finger</keyword>
<feature type="compositionally biased region" description="Basic and acidic residues" evidence="16">
    <location>
        <begin position="727"/>
        <end position="736"/>
    </location>
</feature>
<dbReference type="SMART" id="SM00487">
    <property type="entry name" value="DEXDc"/>
    <property type="match status" value="1"/>
</dbReference>
<dbReference type="EC" id="3.6.4.12" evidence="4"/>
<name>A0A0G4FVT8_VITBC</name>
<dbReference type="GO" id="GO:0016787">
    <property type="term" value="F:hydrolase activity"/>
    <property type="evidence" value="ECO:0007669"/>
    <property type="project" value="UniProtKB-KW"/>
</dbReference>
<reference evidence="18" key="1">
    <citation type="submission" date="2014-11" db="EMBL/GenBank/DDBJ databases">
        <authorList>
            <person name="Zhu J."/>
            <person name="Qi W."/>
            <person name="Song R."/>
        </authorList>
    </citation>
    <scope>NUCLEOTIDE SEQUENCE [LARGE SCALE GENOMIC DNA]</scope>
</reference>
<dbReference type="InterPro" id="IPR001374">
    <property type="entry name" value="R3H_dom"/>
</dbReference>
<comment type="catalytic activity">
    <reaction evidence="14">
        <text>ATP + H2O = ADP + phosphate + H(+)</text>
        <dbReference type="Rhea" id="RHEA:13065"/>
        <dbReference type="ChEBI" id="CHEBI:15377"/>
        <dbReference type="ChEBI" id="CHEBI:15378"/>
        <dbReference type="ChEBI" id="CHEBI:30616"/>
        <dbReference type="ChEBI" id="CHEBI:43474"/>
        <dbReference type="ChEBI" id="CHEBI:456216"/>
        <dbReference type="EC" id="3.6.4.12"/>
    </reaction>
    <physiologicalReaction direction="left-to-right" evidence="14">
        <dbReference type="Rhea" id="RHEA:13066"/>
    </physiologicalReaction>
</comment>
<evidence type="ECO:0000256" key="13">
    <source>
        <dbReference type="ARBA" id="ARBA00023242"/>
    </source>
</evidence>
<dbReference type="InterPro" id="IPR035896">
    <property type="entry name" value="AN1-like_Znf"/>
</dbReference>
<keyword evidence="10" id="KW-0347">Helicase</keyword>
<evidence type="ECO:0000256" key="6">
    <source>
        <dbReference type="ARBA" id="ARBA00022723"/>
    </source>
</evidence>
<dbReference type="InterPro" id="IPR041677">
    <property type="entry name" value="DNA2/NAM7_AAA_11"/>
</dbReference>
<evidence type="ECO:0000256" key="11">
    <source>
        <dbReference type="ARBA" id="ARBA00022833"/>
    </source>
</evidence>
<dbReference type="Pfam" id="PF13086">
    <property type="entry name" value="AAA_11"/>
    <property type="match status" value="1"/>
</dbReference>
<dbReference type="SUPFAM" id="SSF118310">
    <property type="entry name" value="AN1-like Zinc finger"/>
    <property type="match status" value="1"/>
</dbReference>
<dbReference type="GO" id="GO:0005524">
    <property type="term" value="F:ATP binding"/>
    <property type="evidence" value="ECO:0007669"/>
    <property type="project" value="UniProtKB-KW"/>
</dbReference>
<dbReference type="PANTHER" id="PTHR43788:SF8">
    <property type="entry name" value="DNA-BINDING PROTEIN SMUBP-2"/>
    <property type="match status" value="1"/>
</dbReference>
<keyword evidence="12" id="KW-0067">ATP-binding</keyword>
<feature type="compositionally biased region" description="Basic and acidic residues" evidence="16">
    <location>
        <begin position="1007"/>
        <end position="1017"/>
    </location>
</feature>
<feature type="coiled-coil region" evidence="15">
    <location>
        <begin position="348"/>
        <end position="375"/>
    </location>
</feature>
<sequence>MTSTASAVSGSNLVESREAFVEKTSELLSLEHAAEVEETTALLAECTPTELEEAGIAILKVEAADVTTGLYGRTVATFQKHSFQQPPPALPSHRLSSGDIVGLFDSQHPLSSQPALTGVVHRVKSTGISVVFDDDTDCDVQALVPPVHLALWASDVTLRRYRAALNALTSYRDGPASALLDVCFGTTPPRFNKRPSRPSAERQDGPADDDCCDGSISTCDGTPFKVQLNDSQRRAVVHAIRAVDVACIHGPPGTGKTTTMVEVIRQLVVRNRRVLVCAPSNVAVDNLLERCISIGLKLVVRLGHPSRIQATLLPYCLDSLVRASEAAELCSDIRKEMDGHLRQLNRGKAGGREERRRLYGELKELRKELRQRERRAVSEVLGKSQVVFATCTGADDFALRKFATSREDGGPRPFDVVCIDEAAQALEVGCWIPLLLGRKAILAGDHKQLAPTIKSKEAQRSGLDVTLFQRLQRMWGDQVSSLLDVQYRMSHVIMEWSSETFYDGKLKADQSVEHHTIQDLIPHVDEDAVSPMVWIDAGGLPYMREDDHTATSGGRDRSSRSNRGEAEVVMRYATHLVVEQGLDAGKINIITPYNRQVELLRSMAAENESLSGIPIATVDSFQGREEEVVIISLVRSNIHKAVGFLSDHRRLNVAVTRAKRQLVIVGDSATLEGDPILFSLYTFAQNNGLVRYACEFVNEEDIPQQAAAGPSAPPKRAAQTSASQPSRSDRPPEARRRPVPPAQPPAGKAPEKPAAAVGPPEPRDEENGEVNAEEARLRRILEDVKRRKGEYSFPASLSSYQRRLVHELAESLGLRHESKGEGDDRFICVMSRDRPSTPQPSAAPAQPPTEPPAPATDGPPSTASSPAAAEDAADEEVSHIPDVASGGPGPTAGSLSSRRRQQRKNKKKTPADERPTNADNKVSDEALDEMLAASSRQDWICALPSCSQSTKLIGTTCSYCRRRFCISHAIAEAHGCGDEASRQAKQSFRKEQTAESRGGGCVNESFGKNDWRRREAQKSLQAKIADAQARRKAQHKKS</sequence>
<gene>
    <name evidence="18" type="ORF">Vbra_16365</name>
</gene>
<feature type="compositionally biased region" description="Low complexity" evidence="16">
    <location>
        <begin position="855"/>
        <end position="870"/>
    </location>
</feature>
<dbReference type="STRING" id="1169540.A0A0G4FVT8"/>
<feature type="compositionally biased region" description="Basic residues" evidence="16">
    <location>
        <begin position="897"/>
        <end position="908"/>
    </location>
</feature>
<dbReference type="EMBL" id="CDMY01000510">
    <property type="protein sequence ID" value="CEM19289.1"/>
    <property type="molecule type" value="Genomic_DNA"/>
</dbReference>
<evidence type="ECO:0000256" key="9">
    <source>
        <dbReference type="ARBA" id="ARBA00022801"/>
    </source>
</evidence>
<dbReference type="InterPro" id="IPR014001">
    <property type="entry name" value="Helicase_ATP-bd"/>
</dbReference>
<organism evidence="18 19">
    <name type="scientific">Vitrella brassicaformis (strain CCMP3155)</name>
    <dbReference type="NCBI Taxonomy" id="1169540"/>
    <lineage>
        <taxon>Eukaryota</taxon>
        <taxon>Sar</taxon>
        <taxon>Alveolata</taxon>
        <taxon>Colpodellida</taxon>
        <taxon>Vitrellaceae</taxon>
        <taxon>Vitrella</taxon>
    </lineage>
</organism>
<evidence type="ECO:0000256" key="4">
    <source>
        <dbReference type="ARBA" id="ARBA00012551"/>
    </source>
</evidence>
<evidence type="ECO:0000313" key="19">
    <source>
        <dbReference type="Proteomes" id="UP000041254"/>
    </source>
</evidence>
<dbReference type="GO" id="GO:0008270">
    <property type="term" value="F:zinc ion binding"/>
    <property type="evidence" value="ECO:0007669"/>
    <property type="project" value="UniProtKB-KW"/>
</dbReference>
<feature type="compositionally biased region" description="Basic and acidic residues" evidence="16">
    <location>
        <begin position="811"/>
        <end position="835"/>
    </location>
</feature>
<dbReference type="InterPro" id="IPR047187">
    <property type="entry name" value="SF1_C_Upf1"/>
</dbReference>
<feature type="domain" description="R3H" evidence="17">
    <location>
        <begin position="767"/>
        <end position="833"/>
    </location>
</feature>
<dbReference type="PANTHER" id="PTHR43788">
    <property type="entry name" value="DNA2/NAM7 HELICASE FAMILY MEMBER"/>
    <property type="match status" value="1"/>
</dbReference>
<evidence type="ECO:0000256" key="7">
    <source>
        <dbReference type="ARBA" id="ARBA00022741"/>
    </source>
</evidence>
<feature type="region of interest" description="Disordered" evidence="16">
    <location>
        <begin position="190"/>
        <end position="209"/>
    </location>
</feature>
<keyword evidence="5" id="KW-0963">Cytoplasm</keyword>
<dbReference type="InterPro" id="IPR003593">
    <property type="entry name" value="AAA+_ATPase"/>
</dbReference>
<dbReference type="InterPro" id="IPR004483">
    <property type="entry name" value="SMUBP-2/Hcs1-like"/>
</dbReference>
<dbReference type="Pfam" id="PF21138">
    <property type="entry name" value="SMUBP-2_HCS1_1B"/>
    <property type="match status" value="1"/>
</dbReference>
<proteinExistence type="inferred from homology"/>
<dbReference type="Proteomes" id="UP000041254">
    <property type="component" value="Unassembled WGS sequence"/>
</dbReference>